<evidence type="ECO:0000256" key="6">
    <source>
        <dbReference type="ARBA" id="ARBA00022888"/>
    </source>
</evidence>
<evidence type="ECO:0000259" key="9">
    <source>
        <dbReference type="PROSITE" id="PS50862"/>
    </source>
</evidence>
<accession>G8R4I3</accession>
<sequence>MKKEILRTEEAISFTKEIFESELKQKLALTKISSPIAILNGTGINDDLNGIERVVAFPIKALSDKEAVVVNSLSKWKRLRLQELDIEEGKGIITDMRAIRPDEDYSSIHSIYVDQWDWEKRISKESRNITFLKEEVTKIYKALRETEIKISEKYDSIQPVLPQNIKFIHTEELLQKYPTLTPKERESEITKEYGAVFLIGIGGNLSSEKPHDGRAPDYDDWSSENEDGYFGLNGDILLWHPILKESFEISSMGIRVDKLALLDQLNKTGQNDRKELQFHKLLLNEILPESIGGGIGQSRVCMFMLRKKHIGEVQVGIWPDSVKEKSKEEGIMLL</sequence>
<organism evidence="10 11">
    <name type="scientific">Owenweeksia hongkongensis (strain DSM 17368 / CIP 108786 / JCM 12287 / NRRL B-23963 / UST20020801)</name>
    <dbReference type="NCBI Taxonomy" id="926562"/>
    <lineage>
        <taxon>Bacteria</taxon>
        <taxon>Pseudomonadati</taxon>
        <taxon>Bacteroidota</taxon>
        <taxon>Flavobacteriia</taxon>
        <taxon>Flavobacteriales</taxon>
        <taxon>Owenweeksiaceae</taxon>
        <taxon>Owenweeksia</taxon>
    </lineage>
</organism>
<comment type="pathway">
    <text evidence="7">Amino-acid biosynthesis; L-asparagine biosynthesis; L-asparagine from L-aspartate (ammonia route): step 1/1.</text>
</comment>
<protein>
    <recommendedName>
        <fullName evidence="7 8">Aspartate--ammonia ligase</fullName>
        <ecNumber evidence="7 8">6.3.1.1</ecNumber>
    </recommendedName>
    <alternativeName>
        <fullName evidence="7">Asparagine synthetase A</fullName>
    </alternativeName>
</protein>
<dbReference type="PROSITE" id="PS50862">
    <property type="entry name" value="AA_TRNA_LIGASE_II"/>
    <property type="match status" value="1"/>
</dbReference>
<dbReference type="Proteomes" id="UP000005631">
    <property type="component" value="Chromosome"/>
</dbReference>
<evidence type="ECO:0000256" key="3">
    <source>
        <dbReference type="ARBA" id="ARBA00022605"/>
    </source>
</evidence>
<dbReference type="HOGENOM" id="CLU_071543_0_0_10"/>
<keyword evidence="3 7" id="KW-0028">Amino-acid biosynthesis</keyword>
<reference evidence="10 11" key="1">
    <citation type="journal article" date="2012" name="Stand. Genomic Sci.">
        <title>Genome sequence of the orange-pigmented seawater bacterium Owenweeksia hongkongensis type strain (UST20020801(T)).</title>
        <authorList>
            <person name="Riedel T."/>
            <person name="Held B."/>
            <person name="Nolan M."/>
            <person name="Lucas S."/>
            <person name="Lapidus A."/>
            <person name="Tice H."/>
            <person name="Del Rio T.G."/>
            <person name="Cheng J.F."/>
            <person name="Han C."/>
            <person name="Tapia R."/>
            <person name="Goodwin L.A."/>
            <person name="Pitluck S."/>
            <person name="Liolios K."/>
            <person name="Mavromatis K."/>
            <person name="Pagani I."/>
            <person name="Ivanova N."/>
            <person name="Mikhailova N."/>
            <person name="Pati A."/>
            <person name="Chen A."/>
            <person name="Palaniappan K."/>
            <person name="Rohde M."/>
            <person name="Tindall B.J."/>
            <person name="Detter J.C."/>
            <person name="Goker M."/>
            <person name="Woyke T."/>
            <person name="Bristow J."/>
            <person name="Eisen J.A."/>
            <person name="Markowitz V."/>
            <person name="Hugenholtz P."/>
            <person name="Klenk H.P."/>
            <person name="Kyrpides N.C."/>
        </authorList>
    </citation>
    <scope>NUCLEOTIDE SEQUENCE</scope>
    <source>
        <strain evidence="11">DSM 17368 / JCM 12287 / NRRL B-23963</strain>
    </source>
</reference>
<dbReference type="HAMAP" id="MF_00555">
    <property type="entry name" value="AsnA"/>
    <property type="match status" value="1"/>
</dbReference>
<dbReference type="GO" id="GO:0070981">
    <property type="term" value="P:L-asparagine biosynthetic process"/>
    <property type="evidence" value="ECO:0007669"/>
    <property type="project" value="UniProtKB-UniRule"/>
</dbReference>
<dbReference type="GO" id="GO:0005524">
    <property type="term" value="F:ATP binding"/>
    <property type="evidence" value="ECO:0007669"/>
    <property type="project" value="UniProtKB-UniRule"/>
</dbReference>
<dbReference type="OrthoDB" id="9766088at2"/>
<dbReference type="InterPro" id="IPR045864">
    <property type="entry name" value="aa-tRNA-synth_II/BPL/LPL"/>
</dbReference>
<dbReference type="Pfam" id="PF03590">
    <property type="entry name" value="AsnA"/>
    <property type="match status" value="1"/>
</dbReference>
<dbReference type="RefSeq" id="WP_014201432.1">
    <property type="nucleotide sequence ID" value="NC_016599.1"/>
</dbReference>
<dbReference type="PIRSF" id="PIRSF001555">
    <property type="entry name" value="Asp_ammon_ligase"/>
    <property type="match status" value="1"/>
</dbReference>
<dbReference type="AlphaFoldDB" id="G8R4I3"/>
<proteinExistence type="inferred from homology"/>
<evidence type="ECO:0000256" key="1">
    <source>
        <dbReference type="ARBA" id="ARBA00022490"/>
    </source>
</evidence>
<evidence type="ECO:0000256" key="5">
    <source>
        <dbReference type="ARBA" id="ARBA00022840"/>
    </source>
</evidence>
<keyword evidence="6 7" id="KW-0061">Asparagine biosynthesis</keyword>
<keyword evidence="1 7" id="KW-0963">Cytoplasm</keyword>
<dbReference type="PATRIC" id="fig|926562.3.peg.1081"/>
<dbReference type="PANTHER" id="PTHR30073">
    <property type="entry name" value="ASPARTATE--AMMONIA LIGASE"/>
    <property type="match status" value="1"/>
</dbReference>
<evidence type="ECO:0000313" key="11">
    <source>
        <dbReference type="Proteomes" id="UP000005631"/>
    </source>
</evidence>
<dbReference type="Gene3D" id="3.30.930.10">
    <property type="entry name" value="Bira Bifunctional Protein, Domain 2"/>
    <property type="match status" value="1"/>
</dbReference>
<evidence type="ECO:0000256" key="2">
    <source>
        <dbReference type="ARBA" id="ARBA00022598"/>
    </source>
</evidence>
<comment type="subcellular location">
    <subcellularLocation>
        <location evidence="7">Cytoplasm</location>
    </subcellularLocation>
</comment>
<gene>
    <name evidence="7" type="primary">asnA</name>
    <name evidence="10" type="ordered locus">Oweho_1065</name>
</gene>
<dbReference type="KEGG" id="oho:Oweho_1065"/>
<dbReference type="EMBL" id="CP003156">
    <property type="protein sequence ID" value="AEV32072.1"/>
    <property type="molecule type" value="Genomic_DNA"/>
</dbReference>
<keyword evidence="2 7" id="KW-0436">Ligase</keyword>
<evidence type="ECO:0000256" key="4">
    <source>
        <dbReference type="ARBA" id="ARBA00022741"/>
    </source>
</evidence>
<dbReference type="SUPFAM" id="SSF55681">
    <property type="entry name" value="Class II aaRS and biotin synthetases"/>
    <property type="match status" value="1"/>
</dbReference>
<dbReference type="PANTHER" id="PTHR30073:SF5">
    <property type="entry name" value="ASPARTATE--AMMONIA LIGASE"/>
    <property type="match status" value="1"/>
</dbReference>
<comment type="similarity">
    <text evidence="7">Belongs to the class-II aminoacyl-tRNA synthetase family. AsnA subfamily.</text>
</comment>
<feature type="domain" description="Aminoacyl-transfer RNA synthetases class-II family profile" evidence="9">
    <location>
        <begin position="97"/>
        <end position="319"/>
    </location>
</feature>
<keyword evidence="4 7" id="KW-0547">Nucleotide-binding</keyword>
<evidence type="ECO:0000256" key="8">
    <source>
        <dbReference type="NCBIfam" id="TIGR00669"/>
    </source>
</evidence>
<keyword evidence="11" id="KW-1185">Reference proteome</keyword>
<dbReference type="EC" id="6.3.1.1" evidence="7 8"/>
<dbReference type="GO" id="GO:0005829">
    <property type="term" value="C:cytosol"/>
    <property type="evidence" value="ECO:0007669"/>
    <property type="project" value="TreeGrafter"/>
</dbReference>
<dbReference type="eggNOG" id="COG2502">
    <property type="taxonomic scope" value="Bacteria"/>
</dbReference>
<dbReference type="InterPro" id="IPR004618">
    <property type="entry name" value="AsnA"/>
</dbReference>
<dbReference type="STRING" id="926562.Oweho_1065"/>
<evidence type="ECO:0000313" key="10">
    <source>
        <dbReference type="EMBL" id="AEV32072.1"/>
    </source>
</evidence>
<dbReference type="UniPathway" id="UPA00134">
    <property type="reaction ID" value="UER00194"/>
</dbReference>
<comment type="catalytic activity">
    <reaction evidence="7">
        <text>L-aspartate + NH4(+) + ATP = L-asparagine + AMP + diphosphate + H(+)</text>
        <dbReference type="Rhea" id="RHEA:11372"/>
        <dbReference type="ChEBI" id="CHEBI:15378"/>
        <dbReference type="ChEBI" id="CHEBI:28938"/>
        <dbReference type="ChEBI" id="CHEBI:29991"/>
        <dbReference type="ChEBI" id="CHEBI:30616"/>
        <dbReference type="ChEBI" id="CHEBI:33019"/>
        <dbReference type="ChEBI" id="CHEBI:58048"/>
        <dbReference type="ChEBI" id="CHEBI:456215"/>
        <dbReference type="EC" id="6.3.1.1"/>
    </reaction>
</comment>
<dbReference type="GO" id="GO:0004071">
    <property type="term" value="F:aspartate-ammonia ligase activity"/>
    <property type="evidence" value="ECO:0007669"/>
    <property type="project" value="UniProtKB-UniRule"/>
</dbReference>
<dbReference type="InterPro" id="IPR006195">
    <property type="entry name" value="aa-tRNA-synth_II"/>
</dbReference>
<keyword evidence="5 7" id="KW-0067">ATP-binding</keyword>
<evidence type="ECO:0000256" key="7">
    <source>
        <dbReference type="HAMAP-Rule" id="MF_00555"/>
    </source>
</evidence>
<dbReference type="NCBIfam" id="TIGR00669">
    <property type="entry name" value="asnA"/>
    <property type="match status" value="1"/>
</dbReference>
<name>G8R4I3_OWEHD</name>